<evidence type="ECO:0000313" key="1">
    <source>
        <dbReference type="EMBL" id="PLW82407.1"/>
    </source>
</evidence>
<dbReference type="Pfam" id="PF10932">
    <property type="entry name" value="DUF2783"/>
    <property type="match status" value="1"/>
</dbReference>
<dbReference type="RefSeq" id="WP_101521659.1">
    <property type="nucleotide sequence ID" value="NZ_PKLZ01000008.1"/>
</dbReference>
<name>A0A2N5Y1Y2_9GAMM</name>
<organism evidence="1 2">
    <name type="scientific">Kineobactrum sediminis</name>
    <dbReference type="NCBI Taxonomy" id="1905677"/>
    <lineage>
        <taxon>Bacteria</taxon>
        <taxon>Pseudomonadati</taxon>
        <taxon>Pseudomonadota</taxon>
        <taxon>Gammaproteobacteria</taxon>
        <taxon>Cellvibrionales</taxon>
        <taxon>Halieaceae</taxon>
        <taxon>Kineobactrum</taxon>
    </lineage>
</organism>
<dbReference type="InterPro" id="IPR021233">
    <property type="entry name" value="DUF2783"/>
</dbReference>
<sequence>MNETLEFADLEQVYDLLAEAIDQVGPERETLLLAKLSLLLAHHIPDISLVSEAIATALANCDTAESIGRPGPDL</sequence>
<keyword evidence="2" id="KW-1185">Reference proteome</keyword>
<dbReference type="AlphaFoldDB" id="A0A2N5Y1Y2"/>
<dbReference type="EMBL" id="PKLZ01000008">
    <property type="protein sequence ID" value="PLW82407.1"/>
    <property type="molecule type" value="Genomic_DNA"/>
</dbReference>
<evidence type="ECO:0008006" key="3">
    <source>
        <dbReference type="Google" id="ProtNLM"/>
    </source>
</evidence>
<gene>
    <name evidence="1" type="ORF">CWI75_11635</name>
</gene>
<reference evidence="2" key="1">
    <citation type="submission" date="2017-11" db="EMBL/GenBank/DDBJ databases">
        <title>The draft genome sequence of Chromatocurvus sp. F02.</title>
        <authorList>
            <person name="Du Z.-J."/>
            <person name="Chang Y.-Q."/>
        </authorList>
    </citation>
    <scope>NUCLEOTIDE SEQUENCE [LARGE SCALE GENOMIC DNA]</scope>
    <source>
        <strain evidence="2">F02</strain>
    </source>
</reference>
<proteinExistence type="predicted"/>
<evidence type="ECO:0000313" key="2">
    <source>
        <dbReference type="Proteomes" id="UP000234845"/>
    </source>
</evidence>
<comment type="caution">
    <text evidence="1">The sequence shown here is derived from an EMBL/GenBank/DDBJ whole genome shotgun (WGS) entry which is preliminary data.</text>
</comment>
<dbReference type="Proteomes" id="UP000234845">
    <property type="component" value="Unassembled WGS sequence"/>
</dbReference>
<accession>A0A2N5Y1Y2</accession>
<protein>
    <recommendedName>
        <fullName evidence="3">DUF2783 domain-containing protein</fullName>
    </recommendedName>
</protein>
<dbReference type="OrthoDB" id="7026019at2"/>